<evidence type="ECO:0000313" key="5">
    <source>
        <dbReference type="EMBL" id="GAA4231050.1"/>
    </source>
</evidence>
<evidence type="ECO:0000259" key="4">
    <source>
        <dbReference type="Pfam" id="PF01471"/>
    </source>
</evidence>
<keyword evidence="6" id="KW-1185">Reference proteome</keyword>
<keyword evidence="3" id="KW-0812">Transmembrane</keyword>
<dbReference type="Pfam" id="PF01471">
    <property type="entry name" value="PG_binding_1"/>
    <property type="match status" value="1"/>
</dbReference>
<protein>
    <submittedName>
        <fullName evidence="5">Peptidoglycan-binding protein</fullName>
    </submittedName>
</protein>
<organism evidence="5 6">
    <name type="scientific">Actinomadura meridiana</name>
    <dbReference type="NCBI Taxonomy" id="559626"/>
    <lineage>
        <taxon>Bacteria</taxon>
        <taxon>Bacillati</taxon>
        <taxon>Actinomycetota</taxon>
        <taxon>Actinomycetes</taxon>
        <taxon>Streptosporangiales</taxon>
        <taxon>Thermomonosporaceae</taxon>
        <taxon>Actinomadura</taxon>
    </lineage>
</organism>
<dbReference type="InterPro" id="IPR036366">
    <property type="entry name" value="PGBDSf"/>
</dbReference>
<dbReference type="InterPro" id="IPR036365">
    <property type="entry name" value="PGBD-like_sf"/>
</dbReference>
<comment type="subcellular location">
    <subcellularLocation>
        <location evidence="1">Cell envelope</location>
    </subcellularLocation>
</comment>
<evidence type="ECO:0000256" key="3">
    <source>
        <dbReference type="SAM" id="Phobius"/>
    </source>
</evidence>
<feature type="transmembrane region" description="Helical" evidence="3">
    <location>
        <begin position="25"/>
        <end position="46"/>
    </location>
</feature>
<dbReference type="SUPFAM" id="SSF47090">
    <property type="entry name" value="PGBD-like"/>
    <property type="match status" value="1"/>
</dbReference>
<reference evidence="6" key="1">
    <citation type="journal article" date="2019" name="Int. J. Syst. Evol. Microbiol.">
        <title>The Global Catalogue of Microorganisms (GCM) 10K type strain sequencing project: providing services to taxonomists for standard genome sequencing and annotation.</title>
        <authorList>
            <consortium name="The Broad Institute Genomics Platform"/>
            <consortium name="The Broad Institute Genome Sequencing Center for Infectious Disease"/>
            <person name="Wu L."/>
            <person name="Ma J."/>
        </authorList>
    </citation>
    <scope>NUCLEOTIDE SEQUENCE [LARGE SCALE GENOMIC DNA]</scope>
    <source>
        <strain evidence="6">JCM 17440</strain>
    </source>
</reference>
<evidence type="ECO:0000313" key="6">
    <source>
        <dbReference type="Proteomes" id="UP001501710"/>
    </source>
</evidence>
<proteinExistence type="predicted"/>
<comment type="caution">
    <text evidence="5">The sequence shown here is derived from an EMBL/GenBank/DDBJ whole genome shotgun (WGS) entry which is preliminary data.</text>
</comment>
<gene>
    <name evidence="5" type="ORF">GCM10022254_27230</name>
</gene>
<sequence>MLESKVDVPVRDEASPPPRRRRRRLWALLGGTAALAIGAAGAALALGGGSDTPARSASGLPTVAVVRTTMVRTSDVDGTLGFADTYTVLAGGKGRVTWLPRTGDVIERGERVYGLDGEKVPLVYGDTPFWRTFQQGMTKGKDVLELERNLDKLGYGDDMTVDRSFTWATAEALRDWQDDLGLPETGELDPDAVVVQPGAIRVTKLSVVLGAPAGGSVLTASSIRRVVTVNLPVSRQEVAVRGAKVRVTLPGGKTTTGRITTIGTTATAGTTNAQSQTGQGTENATIPVTITLDKAGGAADFDGAPATVGFTSTEHKNVLAVPINALMASAEGAYSVTVVDASGTVHSVPVKLGIYDGDRVEVSGDLQPGMKVQVPKS</sequence>
<keyword evidence="3" id="KW-1133">Transmembrane helix</keyword>
<dbReference type="RefSeq" id="WP_344895470.1">
    <property type="nucleotide sequence ID" value="NZ_BAABAS010000006.1"/>
</dbReference>
<feature type="domain" description="Peptidoglycan binding-like" evidence="4">
    <location>
        <begin position="140"/>
        <end position="191"/>
    </location>
</feature>
<dbReference type="Gene3D" id="1.10.101.10">
    <property type="entry name" value="PGBD-like superfamily/PGBD"/>
    <property type="match status" value="1"/>
</dbReference>
<dbReference type="InterPro" id="IPR002477">
    <property type="entry name" value="Peptidoglycan-bd-like"/>
</dbReference>
<keyword evidence="2" id="KW-0175">Coiled coil</keyword>
<dbReference type="Proteomes" id="UP001501710">
    <property type="component" value="Unassembled WGS sequence"/>
</dbReference>
<keyword evidence="3" id="KW-0472">Membrane</keyword>
<evidence type="ECO:0000256" key="2">
    <source>
        <dbReference type="ARBA" id="ARBA00023054"/>
    </source>
</evidence>
<dbReference type="PANTHER" id="PTHR32347">
    <property type="entry name" value="EFFLUX SYSTEM COMPONENT YKNX-RELATED"/>
    <property type="match status" value="1"/>
</dbReference>
<dbReference type="InterPro" id="IPR050465">
    <property type="entry name" value="UPF0194_transport"/>
</dbReference>
<accession>A0ABP8BZT4</accession>
<evidence type="ECO:0000256" key="1">
    <source>
        <dbReference type="ARBA" id="ARBA00004196"/>
    </source>
</evidence>
<dbReference type="Gene3D" id="2.40.420.20">
    <property type="match status" value="1"/>
</dbReference>
<dbReference type="PANTHER" id="PTHR32347:SF23">
    <property type="entry name" value="BLL5650 PROTEIN"/>
    <property type="match status" value="1"/>
</dbReference>
<name>A0ABP8BZT4_9ACTN</name>
<dbReference type="EMBL" id="BAABAS010000006">
    <property type="protein sequence ID" value="GAA4231050.1"/>
    <property type="molecule type" value="Genomic_DNA"/>
</dbReference>